<dbReference type="Gene3D" id="3.30.450.20">
    <property type="entry name" value="PAS domain"/>
    <property type="match status" value="1"/>
</dbReference>
<dbReference type="EMBL" id="UYWY01019634">
    <property type="protein sequence ID" value="VDM38513.1"/>
    <property type="molecule type" value="Genomic_DNA"/>
</dbReference>
<reference evidence="3" key="1">
    <citation type="submission" date="2016-06" db="UniProtKB">
        <authorList>
            <consortium name="WormBaseParasite"/>
        </authorList>
    </citation>
    <scope>IDENTIFICATION</scope>
</reference>
<dbReference type="WBParaSite" id="TCNE_0000719201-mRNA-1">
    <property type="protein sequence ID" value="TCNE_0000719201-mRNA-1"/>
    <property type="gene ID" value="TCNE_0000719201"/>
</dbReference>
<dbReference type="AlphaFoldDB" id="A0A183UFC2"/>
<sequence length="301" mass="32445">MIAQTALHAHLQPDIVCLVVEYFTVIRFRAPSSVIGSLTPDRRRSSGAGNVREQLATNQGSVFYSSPRSAASFIGLAMSAVSSTFSNQMQSPGIPPVAAIAPQTAAQAPMATKHRLKAILTVDSKTTEARFFTHFAVPRVSVCMDVRISVDMYIGPILIANDNVKRVFGLLHYTLIGKRLTEVFSASADEKLPAIPYNELFAQDGKLRAVYGKAVDIVDAAGNRGTVCVWSYPLTHAAAAASERIVSGKQQMLVRAPSAILSPTRRIGDTLNYRAGNITTPSHRHEGPSRIRLGVNGGCER</sequence>
<name>A0A183UFC2_TOXCA</name>
<evidence type="ECO:0000313" key="3">
    <source>
        <dbReference type="WBParaSite" id="TCNE_0000719201-mRNA-1"/>
    </source>
</evidence>
<gene>
    <name evidence="1" type="ORF">TCNE_LOCUS7192</name>
</gene>
<evidence type="ECO:0000313" key="1">
    <source>
        <dbReference type="EMBL" id="VDM38513.1"/>
    </source>
</evidence>
<organism evidence="2 3">
    <name type="scientific">Toxocara canis</name>
    <name type="common">Canine roundworm</name>
    <dbReference type="NCBI Taxonomy" id="6265"/>
    <lineage>
        <taxon>Eukaryota</taxon>
        <taxon>Metazoa</taxon>
        <taxon>Ecdysozoa</taxon>
        <taxon>Nematoda</taxon>
        <taxon>Chromadorea</taxon>
        <taxon>Rhabditida</taxon>
        <taxon>Spirurina</taxon>
        <taxon>Ascaridomorpha</taxon>
        <taxon>Ascaridoidea</taxon>
        <taxon>Toxocaridae</taxon>
        <taxon>Toxocara</taxon>
    </lineage>
</organism>
<dbReference type="Proteomes" id="UP000050794">
    <property type="component" value="Unassembled WGS sequence"/>
</dbReference>
<protein>
    <submittedName>
        <fullName evidence="3">PAS domain-containing protein</fullName>
    </submittedName>
</protein>
<keyword evidence="2" id="KW-1185">Reference proteome</keyword>
<evidence type="ECO:0000313" key="2">
    <source>
        <dbReference type="Proteomes" id="UP000050794"/>
    </source>
</evidence>
<accession>A0A183UFC2</accession>
<reference evidence="1 2" key="2">
    <citation type="submission" date="2018-11" db="EMBL/GenBank/DDBJ databases">
        <authorList>
            <consortium name="Pathogen Informatics"/>
        </authorList>
    </citation>
    <scope>NUCLEOTIDE SEQUENCE [LARGE SCALE GENOMIC DNA]</scope>
</reference>
<proteinExistence type="predicted"/>